<protein>
    <recommendedName>
        <fullName evidence="12">Membrane protein insertase YidC</fullName>
    </recommendedName>
    <alternativeName>
        <fullName evidence="12">Foldase YidC</fullName>
    </alternativeName>
    <alternativeName>
        <fullName evidence="12">Membrane integrase YidC</fullName>
    </alternativeName>
    <alternativeName>
        <fullName evidence="12">Membrane protein YidC</fullName>
    </alternativeName>
</protein>
<gene>
    <name evidence="14" type="primary">misCA_2</name>
    <name evidence="12" type="synonym">yidC</name>
    <name evidence="14" type="ORF">BRLA_c046610</name>
</gene>
<dbReference type="GO" id="GO:0051205">
    <property type="term" value="P:protein insertion into membrane"/>
    <property type="evidence" value="ECO:0007669"/>
    <property type="project" value="TreeGrafter"/>
</dbReference>
<keyword evidence="8 12" id="KW-0472">Membrane</keyword>
<dbReference type="GO" id="GO:0032977">
    <property type="term" value="F:membrane insertase activity"/>
    <property type="evidence" value="ECO:0007669"/>
    <property type="project" value="InterPro"/>
</dbReference>
<evidence type="ECO:0000256" key="9">
    <source>
        <dbReference type="ARBA" id="ARBA00023139"/>
    </source>
</evidence>
<dbReference type="EMBL" id="CP007806">
    <property type="protein sequence ID" value="AIG28924.1"/>
    <property type="molecule type" value="Genomic_DNA"/>
</dbReference>
<proteinExistence type="inferred from homology"/>
<dbReference type="Proteomes" id="UP000005850">
    <property type="component" value="Chromosome"/>
</dbReference>
<keyword evidence="15" id="KW-1185">Reference proteome</keyword>
<organism evidence="14 15">
    <name type="scientific">Brevibacillus laterosporus LMG 15441</name>
    <dbReference type="NCBI Taxonomy" id="1042163"/>
    <lineage>
        <taxon>Bacteria</taxon>
        <taxon>Bacillati</taxon>
        <taxon>Bacillota</taxon>
        <taxon>Bacilli</taxon>
        <taxon>Bacillales</taxon>
        <taxon>Paenibacillaceae</taxon>
        <taxon>Brevibacillus</taxon>
    </lineage>
</organism>
<dbReference type="CDD" id="cd20070">
    <property type="entry name" value="5TM_YidC_Alb3"/>
    <property type="match status" value="1"/>
</dbReference>
<evidence type="ECO:0000256" key="6">
    <source>
        <dbReference type="ARBA" id="ARBA00022927"/>
    </source>
</evidence>
<dbReference type="PRINTS" id="PR00701">
    <property type="entry name" value="60KDINNERMP"/>
</dbReference>
<dbReference type="NCBIfam" id="TIGR03592">
    <property type="entry name" value="yidC_oxa1_cterm"/>
    <property type="match status" value="1"/>
</dbReference>
<evidence type="ECO:0000256" key="4">
    <source>
        <dbReference type="ARBA" id="ARBA00022692"/>
    </source>
</evidence>
<keyword evidence="10 12" id="KW-0143">Chaperone</keyword>
<dbReference type="STRING" id="1042163.BRLA_c046610"/>
<keyword evidence="7 12" id="KW-1133">Transmembrane helix</keyword>
<feature type="domain" description="Membrane insertase YidC/Oxa/ALB C-terminal" evidence="13">
    <location>
        <begin position="62"/>
        <end position="240"/>
    </location>
</feature>
<feature type="transmembrane region" description="Helical" evidence="12">
    <location>
        <begin position="50"/>
        <end position="73"/>
    </location>
</feature>
<dbReference type="InterPro" id="IPR028055">
    <property type="entry name" value="YidC/Oxa/ALB_C"/>
</dbReference>
<dbReference type="InterPro" id="IPR047196">
    <property type="entry name" value="YidC_ALB_C"/>
</dbReference>
<sequence length="255" mass="28917">MSSRIRYVLLLGFLMVILAGCGTDIAHPPPIGPESTGIWDKFFVYPLSWLIKESALLLGGSFGLGILVATILIRTLTLPLNVKQIKSSKAMQVIQPELQKIRDKYKNDPQRVQQETMLLFQKNNINPLAGCLPLLVQMPILIAFYNAIIRTSEIREQSFLWMQLGEKDPFFILPVLAALTTFLQQKMMGSAMQNNPQMQMMLYMMPIMILVISMTLPSALALYWVYGNIYMIIQTYFLYKDNRTTQKSPKGGASK</sequence>
<keyword evidence="5 12" id="KW-0732">Signal</keyword>
<evidence type="ECO:0000259" key="13">
    <source>
        <dbReference type="Pfam" id="PF02096"/>
    </source>
</evidence>
<evidence type="ECO:0000256" key="2">
    <source>
        <dbReference type="ARBA" id="ARBA00022448"/>
    </source>
</evidence>
<evidence type="ECO:0000313" key="14">
    <source>
        <dbReference type="EMBL" id="AIG28924.1"/>
    </source>
</evidence>
<dbReference type="InterPro" id="IPR001708">
    <property type="entry name" value="YidC/ALB3/OXA1/COX18"/>
</dbReference>
<keyword evidence="6 12" id="KW-0653">Protein transport</keyword>
<dbReference type="HAMAP" id="MF_01811">
    <property type="entry name" value="YidC_type2"/>
    <property type="match status" value="1"/>
</dbReference>
<dbReference type="AlphaFoldDB" id="A0A075RAP0"/>
<evidence type="ECO:0000256" key="7">
    <source>
        <dbReference type="ARBA" id="ARBA00022989"/>
    </source>
</evidence>
<keyword evidence="4 12" id="KW-0812">Transmembrane</keyword>
<evidence type="ECO:0000313" key="15">
    <source>
        <dbReference type="Proteomes" id="UP000005850"/>
    </source>
</evidence>
<dbReference type="GO" id="GO:0005886">
    <property type="term" value="C:plasma membrane"/>
    <property type="evidence" value="ECO:0007669"/>
    <property type="project" value="UniProtKB-SubCell"/>
</dbReference>
<dbReference type="PROSITE" id="PS51257">
    <property type="entry name" value="PROKAR_LIPOPROTEIN"/>
    <property type="match status" value="1"/>
</dbReference>
<dbReference type="GO" id="GO:0015031">
    <property type="term" value="P:protein transport"/>
    <property type="evidence" value="ECO:0007669"/>
    <property type="project" value="UniProtKB-KW"/>
</dbReference>
<dbReference type="HOGENOM" id="CLU_036138_5_0_9"/>
<comment type="subcellular location">
    <subcellularLocation>
        <location evidence="1 12">Cell membrane</location>
        <topology evidence="1 12">Multi-pass membrane protein</topology>
    </subcellularLocation>
</comment>
<dbReference type="PANTHER" id="PTHR12428:SF65">
    <property type="entry name" value="CYTOCHROME C OXIDASE ASSEMBLY PROTEIN COX18, MITOCHONDRIAL"/>
    <property type="match status" value="1"/>
</dbReference>
<dbReference type="PANTHER" id="PTHR12428">
    <property type="entry name" value="OXA1"/>
    <property type="match status" value="1"/>
</dbReference>
<evidence type="ECO:0000256" key="11">
    <source>
        <dbReference type="ARBA" id="ARBA00023288"/>
    </source>
</evidence>
<keyword evidence="3 12" id="KW-1003">Cell membrane</keyword>
<dbReference type="RefSeq" id="WP_003333987.1">
    <property type="nucleotide sequence ID" value="NZ_CP007806.1"/>
</dbReference>
<evidence type="ECO:0000256" key="5">
    <source>
        <dbReference type="ARBA" id="ARBA00022729"/>
    </source>
</evidence>
<evidence type="ECO:0000256" key="10">
    <source>
        <dbReference type="ARBA" id="ARBA00023186"/>
    </source>
</evidence>
<feature type="transmembrane region" description="Helical" evidence="12">
    <location>
        <begin position="200"/>
        <end position="216"/>
    </location>
</feature>
<dbReference type="KEGG" id="blr:BRLA_c046610"/>
<evidence type="ECO:0000256" key="3">
    <source>
        <dbReference type="ARBA" id="ARBA00022475"/>
    </source>
</evidence>
<evidence type="ECO:0000256" key="12">
    <source>
        <dbReference type="HAMAP-Rule" id="MF_01811"/>
    </source>
</evidence>
<accession>A0A075RAP0</accession>
<evidence type="ECO:0000256" key="1">
    <source>
        <dbReference type="ARBA" id="ARBA00004651"/>
    </source>
</evidence>
<name>A0A075RAP0_BRELA</name>
<keyword evidence="11 12" id="KW-0449">Lipoprotein</keyword>
<dbReference type="eggNOG" id="COG0706">
    <property type="taxonomic scope" value="Bacteria"/>
</dbReference>
<dbReference type="Pfam" id="PF02096">
    <property type="entry name" value="60KD_IMP"/>
    <property type="match status" value="1"/>
</dbReference>
<keyword evidence="2 12" id="KW-0813">Transport</keyword>
<comment type="function">
    <text evidence="12">Required for the insertion and/or proper folding and/or complex formation of integral membrane proteins into the membrane. Involved in integration of membrane proteins that insert both dependently and independently of the Sec translocase complex, as well as at least some lipoproteins.</text>
</comment>
<comment type="caution">
    <text evidence="12">Lacks conserved residue(s) required for the propagation of feature annotation.</text>
</comment>
<comment type="similarity">
    <text evidence="12">Belongs to the OXA1/ALB3/YidC family. Type 2 subfamily.</text>
</comment>
<reference evidence="14 15" key="1">
    <citation type="journal article" date="2011" name="J. Bacteriol.">
        <title>Genome sequence of Brevibacillus laterosporus LMG 15441, a pathogen of invertebrates.</title>
        <authorList>
            <person name="Djukic M."/>
            <person name="Poehlein A."/>
            <person name="Thurmer A."/>
            <person name="Daniel R."/>
        </authorList>
    </citation>
    <scope>NUCLEOTIDE SEQUENCE [LARGE SCALE GENOMIC DNA]</scope>
    <source>
        <strain evidence="14 15">LMG 15441</strain>
    </source>
</reference>
<evidence type="ECO:0000256" key="8">
    <source>
        <dbReference type="ARBA" id="ARBA00023136"/>
    </source>
</evidence>
<keyword evidence="9" id="KW-0564">Palmitate</keyword>
<feature type="transmembrane region" description="Helical" evidence="12">
    <location>
        <begin position="127"/>
        <end position="149"/>
    </location>
</feature>
<dbReference type="InterPro" id="IPR023060">
    <property type="entry name" value="YidC/YidC1/YidC2_Firmicutes"/>
</dbReference>